<dbReference type="GO" id="GO:0050930">
    <property type="term" value="P:induction of positive chemotaxis"/>
    <property type="evidence" value="ECO:0007669"/>
    <property type="project" value="TreeGrafter"/>
</dbReference>
<proteinExistence type="inferred from homology"/>
<dbReference type="GO" id="GO:0016020">
    <property type="term" value="C:membrane"/>
    <property type="evidence" value="ECO:0007669"/>
    <property type="project" value="InterPro"/>
</dbReference>
<evidence type="ECO:0000256" key="2">
    <source>
        <dbReference type="ARBA" id="ARBA00023157"/>
    </source>
</evidence>
<evidence type="ECO:0000259" key="4">
    <source>
        <dbReference type="PROSITE" id="PS50278"/>
    </source>
</evidence>
<dbReference type="InterPro" id="IPR029034">
    <property type="entry name" value="Cystine-knot_cytokine"/>
</dbReference>
<name>A0A3Q9EFX8_ISKNV</name>
<keyword evidence="1 3" id="KW-0339">Growth factor</keyword>
<dbReference type="PANTHER" id="PTHR12025:SF14">
    <property type="entry name" value="SNAKE VENOM VASCULAR ENDOTHELIAL GROWTH FACTOR TOXIN VR-1'-LIKE ISOFORM X1-RELATED"/>
    <property type="match status" value="1"/>
</dbReference>
<dbReference type="GO" id="GO:0008083">
    <property type="term" value="F:growth factor activity"/>
    <property type="evidence" value="ECO:0007669"/>
    <property type="project" value="UniProtKB-KW"/>
</dbReference>
<sequence length="117" mass="12744">MKCTALLLAIVAVAWAGDTVLESIMESSCQPRPTKVQLSGYDMYIPACAYVPRCGGCCSGDEATTCRPTATSTVNVTAYKLVFHDTQQVVVSVLTHTACACKFKRAFLQHLRGPRRR</sequence>
<accession>A0A3Q9EFX8</accession>
<evidence type="ECO:0000256" key="3">
    <source>
        <dbReference type="RuleBase" id="RU003818"/>
    </source>
</evidence>
<dbReference type="PANTHER" id="PTHR12025">
    <property type="entry name" value="VASCULAR ENDOTHELIAL GROWTH FACTOR"/>
    <property type="match status" value="1"/>
</dbReference>
<evidence type="ECO:0000256" key="1">
    <source>
        <dbReference type="ARBA" id="ARBA00023030"/>
    </source>
</evidence>
<dbReference type="SUPFAM" id="SSF57501">
    <property type="entry name" value="Cystine-knot cytokines"/>
    <property type="match status" value="1"/>
</dbReference>
<dbReference type="Proteomes" id="UP000317388">
    <property type="component" value="Segment"/>
</dbReference>
<dbReference type="InterPro" id="IPR050507">
    <property type="entry name" value="PDGF/VEGF_growth_factor"/>
</dbReference>
<dbReference type="GO" id="GO:0005172">
    <property type="term" value="F:vascular endothelial growth factor receptor binding"/>
    <property type="evidence" value="ECO:0007669"/>
    <property type="project" value="TreeGrafter"/>
</dbReference>
<organism evidence="5">
    <name type="scientific">Pompano iridovirus</name>
    <dbReference type="NCBI Taxonomy" id="2494350"/>
    <lineage>
        <taxon>Viruses</taxon>
        <taxon>Varidnaviria</taxon>
        <taxon>Bamfordvirae</taxon>
        <taxon>Nucleocytoviricota</taxon>
        <taxon>Megaviricetes</taxon>
        <taxon>Pimascovirales</taxon>
        <taxon>Pimascovirales incertae sedis</taxon>
        <taxon>Iridoviridae</taxon>
        <taxon>Alphairidovirinae</taxon>
        <taxon>Megalocytivirus</taxon>
        <taxon>Megalocytivirus pagrus1</taxon>
        <taxon>Infectious spleen and kidney necrosis virus</taxon>
    </lineage>
</organism>
<protein>
    <submittedName>
        <fullName evidence="5">Vascular endothelial growth factor</fullName>
    </submittedName>
</protein>
<comment type="similarity">
    <text evidence="3">Belongs to the PDGF/VEGF growth factor family.</text>
</comment>
<dbReference type="Gene3D" id="2.10.90.10">
    <property type="entry name" value="Cystine-knot cytokines"/>
    <property type="match status" value="1"/>
</dbReference>
<dbReference type="GO" id="GO:0001938">
    <property type="term" value="P:positive regulation of endothelial cell proliferation"/>
    <property type="evidence" value="ECO:0007669"/>
    <property type="project" value="TreeGrafter"/>
</dbReference>
<dbReference type="GO" id="GO:0042056">
    <property type="term" value="F:chemoattractant activity"/>
    <property type="evidence" value="ECO:0007669"/>
    <property type="project" value="TreeGrafter"/>
</dbReference>
<dbReference type="PROSITE" id="PS50278">
    <property type="entry name" value="PDGF_2"/>
    <property type="match status" value="1"/>
</dbReference>
<gene>
    <name evidence="5" type="primary">ORF49</name>
</gene>
<dbReference type="Pfam" id="PF00341">
    <property type="entry name" value="PDGF"/>
    <property type="match status" value="1"/>
</dbReference>
<keyword evidence="2" id="KW-1015">Disulfide bond</keyword>
<feature type="domain" description="Platelet-derived growth factor (PDGF) family profile" evidence="4">
    <location>
        <begin position="43"/>
        <end position="106"/>
    </location>
</feature>
<dbReference type="GO" id="GO:0001666">
    <property type="term" value="P:response to hypoxia"/>
    <property type="evidence" value="ECO:0007669"/>
    <property type="project" value="TreeGrafter"/>
</dbReference>
<dbReference type="InterPro" id="IPR000072">
    <property type="entry name" value="PDGF/VEGF_dom"/>
</dbReference>
<dbReference type="SMART" id="SM00141">
    <property type="entry name" value="PDGF"/>
    <property type="match status" value="1"/>
</dbReference>
<dbReference type="GO" id="GO:0005615">
    <property type="term" value="C:extracellular space"/>
    <property type="evidence" value="ECO:0007669"/>
    <property type="project" value="TreeGrafter"/>
</dbReference>
<dbReference type="EMBL" id="MK098185">
    <property type="protein sequence ID" value="AZQ20797.1"/>
    <property type="molecule type" value="Genomic_DNA"/>
</dbReference>
<evidence type="ECO:0000313" key="5">
    <source>
        <dbReference type="EMBL" id="AZQ20797.1"/>
    </source>
</evidence>
<reference evidence="5" key="1">
    <citation type="submission" date="2018-10" db="EMBL/GenBank/DDBJ databases">
        <title>Phylogenomic characterization of red seabream iridovirus from Florida pompano Trachinotus carolinus maricultured in the Caribbean Sea.</title>
        <authorList>
            <person name="Koda S.A."/>
            <person name="Subramaniam K."/>
            <person name="Pouder D.B."/>
            <person name="Yanong R.P."/>
            <person name="Frasca S.Jr."/>
            <person name="Waltzek T.B."/>
        </authorList>
    </citation>
    <scope>NUCLEOTIDE SEQUENCE [LARGE SCALE GENOMIC DNA]</scope>
    <source>
        <strain evidence="5">PIV2010</strain>
    </source>
</reference>